<proteinExistence type="predicted"/>
<dbReference type="EMBL" id="ML220114">
    <property type="protein sequence ID" value="TGZ82875.1"/>
    <property type="molecule type" value="Genomic_DNA"/>
</dbReference>
<reference evidence="8 9" key="1">
    <citation type="submission" date="2019-04" db="EMBL/GenBank/DDBJ databases">
        <title>Comparative genomics and transcriptomics to analyze fruiting body development in filamentous ascomycetes.</title>
        <authorList>
            <consortium name="DOE Joint Genome Institute"/>
            <person name="Lutkenhaus R."/>
            <person name="Traeger S."/>
            <person name="Breuer J."/>
            <person name="Kuo A."/>
            <person name="Lipzen A."/>
            <person name="Pangilinan J."/>
            <person name="Dilworth D."/>
            <person name="Sandor L."/>
            <person name="Poggeler S."/>
            <person name="Barry K."/>
            <person name="Grigoriev I.V."/>
            <person name="Nowrousian M."/>
        </authorList>
    </citation>
    <scope>NUCLEOTIDE SEQUENCE [LARGE SCALE GENOMIC DNA]</scope>
    <source>
        <strain evidence="8 9">CBS 389.68</strain>
    </source>
</reference>
<dbReference type="InterPro" id="IPR013881">
    <property type="entry name" value="Pre-mRNA_splic_Prp3_dom"/>
</dbReference>
<evidence type="ECO:0000256" key="4">
    <source>
        <dbReference type="ARBA" id="ARBA00023242"/>
    </source>
</evidence>
<evidence type="ECO:0000259" key="7">
    <source>
        <dbReference type="Pfam" id="PF08572"/>
    </source>
</evidence>
<evidence type="ECO:0000256" key="1">
    <source>
        <dbReference type="ARBA" id="ARBA00004123"/>
    </source>
</evidence>
<evidence type="ECO:0000256" key="5">
    <source>
        <dbReference type="SAM" id="MobiDB-lite"/>
    </source>
</evidence>
<feature type="region of interest" description="Disordered" evidence="5">
    <location>
        <begin position="1"/>
        <end position="33"/>
    </location>
</feature>
<feature type="domain" description="Pre-mRNA-splicing factor 3" evidence="7">
    <location>
        <begin position="182"/>
        <end position="395"/>
    </location>
</feature>
<evidence type="ECO:0000256" key="3">
    <source>
        <dbReference type="ARBA" id="ARBA00023187"/>
    </source>
</evidence>
<evidence type="ECO:0000313" key="9">
    <source>
        <dbReference type="Proteomes" id="UP000298138"/>
    </source>
</evidence>
<dbReference type="PANTHER" id="PTHR14212:SF0">
    <property type="entry name" value="U4_U6 SMALL NUCLEAR RIBONUCLEOPROTEIN PRP3"/>
    <property type="match status" value="1"/>
</dbReference>
<feature type="region of interest" description="Disordered" evidence="5">
    <location>
        <begin position="133"/>
        <end position="171"/>
    </location>
</feature>
<feature type="region of interest" description="Disordered" evidence="5">
    <location>
        <begin position="48"/>
        <end position="70"/>
    </location>
</feature>
<dbReference type="OrthoDB" id="10264544at2759"/>
<feature type="compositionally biased region" description="Polar residues" evidence="5">
    <location>
        <begin position="151"/>
        <end position="161"/>
    </location>
</feature>
<feature type="compositionally biased region" description="Pro residues" evidence="5">
    <location>
        <begin position="96"/>
        <end position="107"/>
    </location>
</feature>
<dbReference type="FunCoup" id="A0A4V3SJ72">
    <property type="interactions" value="717"/>
</dbReference>
<dbReference type="InterPro" id="IPR010541">
    <property type="entry name" value="Prp3_C"/>
</dbReference>
<dbReference type="GO" id="GO:0046540">
    <property type="term" value="C:U4/U6 x U5 tri-snRNP complex"/>
    <property type="evidence" value="ECO:0007669"/>
    <property type="project" value="InterPro"/>
</dbReference>
<feature type="region of interest" description="Disordered" evidence="5">
    <location>
        <begin position="84"/>
        <end position="119"/>
    </location>
</feature>
<dbReference type="Proteomes" id="UP000298138">
    <property type="component" value="Unassembled WGS sequence"/>
</dbReference>
<dbReference type="GO" id="GO:0000398">
    <property type="term" value="P:mRNA splicing, via spliceosome"/>
    <property type="evidence" value="ECO:0007669"/>
    <property type="project" value="InterPro"/>
</dbReference>
<feature type="compositionally biased region" description="Low complexity" evidence="5">
    <location>
        <begin position="84"/>
        <end position="95"/>
    </location>
</feature>
<keyword evidence="2" id="KW-0507">mRNA processing</keyword>
<accession>A0A4V3SJ72</accession>
<dbReference type="Pfam" id="PF08572">
    <property type="entry name" value="PRP3"/>
    <property type="match status" value="1"/>
</dbReference>
<dbReference type="InParanoid" id="A0A4V3SJ72"/>
<keyword evidence="4" id="KW-0539">Nucleus</keyword>
<name>A0A4V3SJ72_9PEZI</name>
<keyword evidence="9" id="KW-1185">Reference proteome</keyword>
<dbReference type="AlphaFoldDB" id="A0A4V3SJ72"/>
<comment type="subcellular location">
    <subcellularLocation>
        <location evidence="1">Nucleus</location>
    </subcellularLocation>
</comment>
<evidence type="ECO:0000313" key="8">
    <source>
        <dbReference type="EMBL" id="TGZ82875.1"/>
    </source>
</evidence>
<feature type="domain" description="Small nuclear ribonucleoprotein Prp3 C-terminal" evidence="6">
    <location>
        <begin position="419"/>
        <end position="548"/>
    </location>
</feature>
<evidence type="ECO:0000259" key="6">
    <source>
        <dbReference type="Pfam" id="PF06544"/>
    </source>
</evidence>
<dbReference type="STRING" id="341454.A0A4V3SJ72"/>
<keyword evidence="3" id="KW-0508">mRNA splicing</keyword>
<organism evidence="8 9">
    <name type="scientific">Ascodesmis nigricans</name>
    <dbReference type="NCBI Taxonomy" id="341454"/>
    <lineage>
        <taxon>Eukaryota</taxon>
        <taxon>Fungi</taxon>
        <taxon>Dikarya</taxon>
        <taxon>Ascomycota</taxon>
        <taxon>Pezizomycotina</taxon>
        <taxon>Pezizomycetes</taxon>
        <taxon>Pezizales</taxon>
        <taxon>Ascodesmidaceae</taxon>
        <taxon>Ascodesmis</taxon>
    </lineage>
</organism>
<dbReference type="CDD" id="cd24162">
    <property type="entry name" value="Prp3_C"/>
    <property type="match status" value="1"/>
</dbReference>
<evidence type="ECO:0000256" key="2">
    <source>
        <dbReference type="ARBA" id="ARBA00022664"/>
    </source>
</evidence>
<gene>
    <name evidence="8" type="ORF">EX30DRAFT_339139</name>
</gene>
<sequence length="556" mass="61592">MASSPQRKRPPPDDGLNSPSKKPRAAPDQERIQKMVAEARERAMAMAAKLAAQKGGQAPAPSSAAPALQSAAERLAAMRARVSSAVSRSTAIAPARPAPGPPSIFRPPEPEPESQRARGGLDVGLHPALLGDVEAASSARGKKPQPKFATTMANRSGSTATKAKKQLDLSGPSADVFDPTKNPYFDPNIASKAASTRRVPKTLVFNQKGKYIEQANALRRQQALEEMKKRIAASARKVGIDEDMHADKAFAPPEPPTVEWWDQGLISTPEYDELRPENLKIDTPDSIITIYIQHPILIEPPQDRLVAEAKPLPLTKEEMAKKRRQARAAALKVTQAKIRLGLEAPPPPKVRKANMMRVLGEEAVKDPTAVEARVNREIRERFDKHVETNESRKLTKEQKLEKLALNQQKDAAKGIKCLVFRIENLSDGRHQFKINKNAEQLAITGICIHNPKFNVVIVEGGEHSIKKYKKLMLNRIKWTEKAEPREGSEPADVVEGSVDLENNKCTLVWEGELKQRGFKKFTSEKCPTEAMAKERLERAKMEHLWTLARTSVPRED</sequence>
<dbReference type="InterPro" id="IPR027104">
    <property type="entry name" value="Prp3"/>
</dbReference>
<dbReference type="Pfam" id="PF06544">
    <property type="entry name" value="Prp3_C"/>
    <property type="match status" value="1"/>
</dbReference>
<dbReference type="PANTHER" id="PTHR14212">
    <property type="entry name" value="U4/U6-ASSOCIATED RNA SPLICING FACTOR-RELATED"/>
    <property type="match status" value="1"/>
</dbReference>
<protein>
    <submittedName>
        <fullName evidence="8">PRP3-domain-containing protein</fullName>
    </submittedName>
</protein>